<dbReference type="eggNOG" id="KOG3085">
    <property type="taxonomic scope" value="Eukaryota"/>
</dbReference>
<dbReference type="GO" id="GO:0050660">
    <property type="term" value="F:flavin adenine dinucleotide binding"/>
    <property type="evidence" value="ECO:0007669"/>
    <property type="project" value="InterPro"/>
</dbReference>
<evidence type="ECO:0000256" key="16">
    <source>
        <dbReference type="ARBA" id="ARBA00048020"/>
    </source>
</evidence>
<evidence type="ECO:0000256" key="6">
    <source>
        <dbReference type="ARBA" id="ARBA00022630"/>
    </source>
</evidence>
<evidence type="ECO:0000256" key="11">
    <source>
        <dbReference type="ARBA" id="ARBA00023136"/>
    </source>
</evidence>
<evidence type="ECO:0000256" key="4">
    <source>
        <dbReference type="ARBA" id="ARBA00005005"/>
    </source>
</evidence>
<comment type="catalytic activity">
    <reaction evidence="20">
        <text>eicosanoyl-CoA + oxidized [electron-transfer flavoprotein] + H(+) = (2E)-eicosenoyl-CoA + reduced [electron-transfer flavoprotein]</text>
        <dbReference type="Rhea" id="RHEA:47236"/>
        <dbReference type="Rhea" id="RHEA-COMP:10685"/>
        <dbReference type="Rhea" id="RHEA-COMP:10686"/>
        <dbReference type="ChEBI" id="CHEBI:15378"/>
        <dbReference type="ChEBI" id="CHEBI:57380"/>
        <dbReference type="ChEBI" id="CHEBI:57692"/>
        <dbReference type="ChEBI" id="CHEBI:58307"/>
        <dbReference type="ChEBI" id="CHEBI:74691"/>
    </reaction>
    <physiologicalReaction direction="left-to-right" evidence="20">
        <dbReference type="Rhea" id="RHEA:47237"/>
    </physiologicalReaction>
</comment>
<dbReference type="FunFam" id="2.40.110.10:FF:000002">
    <property type="entry name" value="Acyl-CoA dehydrogenase fadE12"/>
    <property type="match status" value="1"/>
</dbReference>
<keyword evidence="12" id="KW-0576">Peroxisome</keyword>
<dbReference type="SUPFAM" id="SSF56784">
    <property type="entry name" value="HAD-like"/>
    <property type="match status" value="1"/>
</dbReference>
<dbReference type="SUPFAM" id="SSF47203">
    <property type="entry name" value="Acyl-CoA dehydrogenase C-terminal domain-like"/>
    <property type="match status" value="1"/>
</dbReference>
<dbReference type="Pfam" id="PF00702">
    <property type="entry name" value="Hydrolase"/>
    <property type="match status" value="1"/>
</dbReference>
<dbReference type="Proteomes" id="UP000008281">
    <property type="component" value="Unassembled WGS sequence"/>
</dbReference>
<dbReference type="InterPro" id="IPR037069">
    <property type="entry name" value="AcylCoA_DH/ox_N_sf"/>
</dbReference>
<dbReference type="InterPro" id="IPR002575">
    <property type="entry name" value="Aminoglycoside_PTrfase"/>
</dbReference>
<keyword evidence="11" id="KW-0472">Membrane</keyword>
<dbReference type="Gene3D" id="3.30.200.20">
    <property type="entry name" value="Phosphorylase Kinase, domain 1"/>
    <property type="match status" value="1"/>
</dbReference>
<evidence type="ECO:0000313" key="21">
    <source>
        <dbReference type="EMBL" id="EFP11002.1"/>
    </source>
</evidence>
<dbReference type="InterPro" id="IPR023214">
    <property type="entry name" value="HAD_sf"/>
</dbReference>
<dbReference type="OrthoDB" id="434771at2759"/>
<comment type="catalytic activity">
    <reaction evidence="18">
        <text>tricosanoyl-CoA + oxidized [electron-transfer flavoprotein] + H(+) = (2E)-tricosenoyl-CoA + reduced [electron-transfer flavoprotein]</text>
        <dbReference type="Rhea" id="RHEA:48220"/>
        <dbReference type="Rhea" id="RHEA-COMP:10685"/>
        <dbReference type="Rhea" id="RHEA-COMP:10686"/>
        <dbReference type="ChEBI" id="CHEBI:15378"/>
        <dbReference type="ChEBI" id="CHEBI:57692"/>
        <dbReference type="ChEBI" id="CHEBI:58307"/>
        <dbReference type="ChEBI" id="CHEBI:90118"/>
        <dbReference type="ChEBI" id="CHEBI:90119"/>
    </reaction>
    <physiologicalReaction direction="left-to-right" evidence="18">
        <dbReference type="Rhea" id="RHEA:48221"/>
    </physiologicalReaction>
</comment>
<keyword evidence="7" id="KW-0274">FAD</keyword>
<name>E3LUE9_CAERE</name>
<dbReference type="InterPro" id="IPR050741">
    <property type="entry name" value="Acyl-CoA_dehydrogenase"/>
</dbReference>
<dbReference type="PRINTS" id="PR00413">
    <property type="entry name" value="HADHALOGNASE"/>
</dbReference>
<evidence type="ECO:0000313" key="22">
    <source>
        <dbReference type="Proteomes" id="UP000008281"/>
    </source>
</evidence>
<evidence type="ECO:0000256" key="10">
    <source>
        <dbReference type="ARBA" id="ARBA00023098"/>
    </source>
</evidence>
<evidence type="ECO:0000256" key="8">
    <source>
        <dbReference type="ARBA" id="ARBA00022990"/>
    </source>
</evidence>
<evidence type="ECO:0000256" key="20">
    <source>
        <dbReference type="ARBA" id="ARBA00049140"/>
    </source>
</evidence>
<dbReference type="SUPFAM" id="SSF56112">
    <property type="entry name" value="Protein kinase-like (PK-like)"/>
    <property type="match status" value="1"/>
</dbReference>
<dbReference type="GO" id="GO:0003995">
    <property type="term" value="F:acyl-CoA dehydrogenase activity"/>
    <property type="evidence" value="ECO:0007669"/>
    <property type="project" value="TreeGrafter"/>
</dbReference>
<dbReference type="InterPro" id="IPR036412">
    <property type="entry name" value="HAD-like_sf"/>
</dbReference>
<dbReference type="RefSeq" id="XP_003112481.2">
    <property type="nucleotide sequence ID" value="XM_003112433.2"/>
</dbReference>
<dbReference type="KEGG" id="crq:GCK72_017799"/>
<dbReference type="PANTHER" id="PTHR48083:SF35">
    <property type="entry name" value="ACYL-COA DEHYDROGENASE FAMILY MEMBER 10"/>
    <property type="match status" value="1"/>
</dbReference>
<dbReference type="InterPro" id="IPR041726">
    <property type="entry name" value="ACAD10_11_N"/>
</dbReference>
<evidence type="ECO:0000256" key="13">
    <source>
        <dbReference type="ARBA" id="ARBA00040622"/>
    </source>
</evidence>
<dbReference type="InterPro" id="IPR006439">
    <property type="entry name" value="HAD-SF_hydro_IA"/>
</dbReference>
<dbReference type="Gene3D" id="1.10.540.10">
    <property type="entry name" value="Acyl-CoA dehydrogenase/oxidase, N-terminal domain"/>
    <property type="match status" value="1"/>
</dbReference>
<dbReference type="STRING" id="31234.E3LUE9"/>
<dbReference type="CDD" id="cd05154">
    <property type="entry name" value="ACAD10_11_N-like"/>
    <property type="match status" value="1"/>
</dbReference>
<dbReference type="CDD" id="cd02603">
    <property type="entry name" value="HAD_sEH-N_like"/>
    <property type="match status" value="1"/>
</dbReference>
<reference evidence="21" key="1">
    <citation type="submission" date="2007-07" db="EMBL/GenBank/DDBJ databases">
        <title>PCAP assembly of the Caenorhabditis remanei genome.</title>
        <authorList>
            <consortium name="The Caenorhabditis remanei Sequencing Consortium"/>
            <person name="Wilson R.K."/>
        </authorList>
    </citation>
    <scope>NUCLEOTIDE SEQUENCE [LARGE SCALE GENOMIC DNA]</scope>
    <source>
        <strain evidence="21">PB4641</strain>
    </source>
</reference>
<dbReference type="GeneID" id="9823982"/>
<keyword evidence="22" id="KW-1185">Reference proteome</keyword>
<dbReference type="NCBIfam" id="TIGR02247">
    <property type="entry name" value="HAD-1A3-hyp"/>
    <property type="match status" value="1"/>
</dbReference>
<keyword evidence="9" id="KW-0560">Oxidoreductase</keyword>
<evidence type="ECO:0000256" key="15">
    <source>
        <dbReference type="ARBA" id="ARBA00047443"/>
    </source>
</evidence>
<dbReference type="GO" id="GO:0031966">
    <property type="term" value="C:mitochondrial membrane"/>
    <property type="evidence" value="ECO:0007669"/>
    <property type="project" value="UniProtKB-SubCell"/>
</dbReference>
<dbReference type="PANTHER" id="PTHR48083">
    <property type="entry name" value="MEDIUM-CHAIN SPECIFIC ACYL-COA DEHYDROGENASE, MITOCHONDRIAL-RELATED"/>
    <property type="match status" value="1"/>
</dbReference>
<evidence type="ECO:0000256" key="2">
    <source>
        <dbReference type="ARBA" id="ARBA00004275"/>
    </source>
</evidence>
<dbReference type="AlphaFoldDB" id="E3LUE9"/>
<evidence type="ECO:0000256" key="5">
    <source>
        <dbReference type="ARBA" id="ARBA00009347"/>
    </source>
</evidence>
<dbReference type="OMA" id="FYLMEYQ"/>
<sequence>MLVLDLKEVFGYDTSFSLKIKRIISKRHHTLPTSTHLHLDVLYFSTTMYPTSYSYHIDRFLCHPQRVLSILFFPFIRSLFFILELIFSTIKVSGKMTIKAVIFDMGGVLLPAPMHYWKTVERAHNLRDGSVVETILSLDFYCHFKLFEIGQLTAEDLDPLFTHVYNFQNNRVGDVLPIFVEISGQIAHSTLLPEMVALVKSLRLAGYRTILITNNFFTDRAKLIPTIPLEVPLLFDDVLESCRIGLRKPEVQIYQLALERNKLQPSECVFLDDLGPNLKPARALGITTIKVVNSQQAIQDLGNVLKLDFTHPAETRDCIPREVLPVEKVNELITRSTSSDNKVTTIRKFRHGQSNPTYYIRTTKGSQYVLRKKPSGNLLPKAHQVDREFKIMNALQGLVPLPRTILYDEKTLDTPFYLMEYQKGRIFLNPSLPELTPPERRRVYEEALRTLATIHSVDYEKVGLKDFGRSDGYMERNLKRWSDAYKMSKTEDIPEMDKLEAYLKENLPKSGKSTIVHGDFRVDNLILEENEIKVKGVLDWELSTIGDPLSDLATFLFVYYVPNRMKLLPGIGDHSESDLRRMGIPTIKECLELYSKYTNTPLVDPELWTYYMAFVVFRFASIVQGVYMRSQLKNASSTEAAMLGPLVRKLAAEGNQMISKLHASKSYGQLTIIPSGMSAKAQKYYEIVRDIVHNDVIPLELELMEYYEEGPHRWTIPHPKIEKLKEKAKSLGAWNLFISEHIDPDQKYGKGLTNVEYAHICELMGRSIFAPEVFNCQAPDTGNMEVLIKYGNEEQKKKWLVPLLNGEIKSCFAMTEPDVASSDATNIQGSIVRIGNEYVINARKWFISNASHPRCRICVFMGQVAGPKKSRIFQQSMILVPMQTEGVKIVRNTHVFGSQDAPGAHPEITFTNVRVPVENMLLGEGRGFEIAQGRLGPGRIHHAMRLIGHAERAIDVMKDRLMTRVAFGRKLVQFDSLRKELALSRCEVEQARLLVLKAAHMIDTVGPKEAKSEIAMIKVVAPNMSINVIDRAMQQQGARGLTPFTPLASFYVWARSLRVADGPDAVHLETIAKIELKSRL</sequence>
<evidence type="ECO:0000256" key="7">
    <source>
        <dbReference type="ARBA" id="ARBA00022827"/>
    </source>
</evidence>
<dbReference type="FunCoup" id="E3LUE9">
    <property type="interactions" value="1147"/>
</dbReference>
<evidence type="ECO:0000256" key="17">
    <source>
        <dbReference type="ARBA" id="ARBA00048086"/>
    </source>
</evidence>
<dbReference type="Gene3D" id="1.20.140.10">
    <property type="entry name" value="Butyryl-CoA Dehydrogenase, subunit A, domain 3"/>
    <property type="match status" value="1"/>
</dbReference>
<dbReference type="Pfam" id="PF02771">
    <property type="entry name" value="Acyl-CoA_dh_N"/>
    <property type="match status" value="1"/>
</dbReference>
<keyword evidence="8" id="KW-0007">Acetylation</keyword>
<dbReference type="Gene3D" id="3.40.50.1000">
    <property type="entry name" value="HAD superfamily/HAD-like"/>
    <property type="match status" value="1"/>
</dbReference>
<evidence type="ECO:0000256" key="3">
    <source>
        <dbReference type="ARBA" id="ARBA00004325"/>
    </source>
</evidence>
<comment type="function">
    <text evidence="14">Acyl-CoA dehydrogenase, that exhibits maximal activity towards saturated C22-CoA. Probably participates in beta-oxydation and energy production but could also play a role in the metabolism of specific fatty acids to control fatty acids composition of cellular lipids in brain.</text>
</comment>
<dbReference type="InterPro" id="IPR006091">
    <property type="entry name" value="Acyl-CoA_Oxase/DH_mid-dom"/>
</dbReference>
<dbReference type="InterPro" id="IPR011945">
    <property type="entry name" value="HAD-SF_ppase_IA/epoxid_hydro_N"/>
</dbReference>
<dbReference type="Gene3D" id="1.10.150.240">
    <property type="entry name" value="Putative phosphatase, domain 2"/>
    <property type="match status" value="1"/>
</dbReference>
<accession>E3LUE9</accession>
<comment type="catalytic activity">
    <reaction evidence="19">
        <text>hexacosanoyl-CoA + oxidized [electron-transfer flavoprotein] + H(+) = (2E)-hexacosenoyl-CoA + reduced [electron-transfer flavoprotein]</text>
        <dbReference type="Rhea" id="RHEA:48216"/>
        <dbReference type="Rhea" id="RHEA-COMP:10685"/>
        <dbReference type="Rhea" id="RHEA-COMP:10686"/>
        <dbReference type="ChEBI" id="CHEBI:15378"/>
        <dbReference type="ChEBI" id="CHEBI:57692"/>
        <dbReference type="ChEBI" id="CHEBI:58307"/>
        <dbReference type="ChEBI" id="CHEBI:64868"/>
        <dbReference type="ChEBI" id="CHEBI:74281"/>
    </reaction>
    <physiologicalReaction direction="left-to-right" evidence="19">
        <dbReference type="Rhea" id="RHEA:48217"/>
    </physiologicalReaction>
</comment>
<dbReference type="Pfam" id="PF01636">
    <property type="entry name" value="APH"/>
    <property type="match status" value="1"/>
</dbReference>
<dbReference type="SUPFAM" id="SSF56645">
    <property type="entry name" value="Acyl-CoA dehydrogenase NM domain-like"/>
    <property type="match status" value="1"/>
</dbReference>
<evidence type="ECO:0000256" key="1">
    <source>
        <dbReference type="ARBA" id="ARBA00001974"/>
    </source>
</evidence>
<dbReference type="HOGENOM" id="CLU_007526_2_0_1"/>
<proteinExistence type="inferred from homology"/>
<comment type="catalytic activity">
    <reaction evidence="17">
        <text>tetracosanoyl-CoA + oxidized [electron-transfer flavoprotein] + H(+) = (2E)-tetracosenoyl-CoA + reduced [electron-transfer flavoprotein]</text>
        <dbReference type="Rhea" id="RHEA:47232"/>
        <dbReference type="Rhea" id="RHEA-COMP:10685"/>
        <dbReference type="Rhea" id="RHEA-COMP:10686"/>
        <dbReference type="ChEBI" id="CHEBI:15378"/>
        <dbReference type="ChEBI" id="CHEBI:57692"/>
        <dbReference type="ChEBI" id="CHEBI:58307"/>
        <dbReference type="ChEBI" id="CHEBI:65052"/>
        <dbReference type="ChEBI" id="CHEBI:74693"/>
    </reaction>
    <physiologicalReaction direction="left-to-right" evidence="17">
        <dbReference type="Rhea" id="RHEA:47233"/>
    </physiologicalReaction>
</comment>
<keyword evidence="6" id="KW-0285">Flavoprotein</keyword>
<comment type="subcellular location">
    <subcellularLocation>
        <location evidence="3">Mitochondrion membrane</location>
    </subcellularLocation>
    <subcellularLocation>
        <location evidence="2">Peroxisome</location>
    </subcellularLocation>
</comment>
<comment type="catalytic activity">
    <reaction evidence="16">
        <text>docosanoyl-CoA + oxidized [electron-transfer flavoprotein] + H(+) = (2E)-docosenoyl-CoA + reduced [electron-transfer flavoprotein]</text>
        <dbReference type="Rhea" id="RHEA:47228"/>
        <dbReference type="Rhea" id="RHEA-COMP:10685"/>
        <dbReference type="Rhea" id="RHEA-COMP:10686"/>
        <dbReference type="ChEBI" id="CHEBI:15378"/>
        <dbReference type="ChEBI" id="CHEBI:57692"/>
        <dbReference type="ChEBI" id="CHEBI:58307"/>
        <dbReference type="ChEBI" id="CHEBI:65059"/>
        <dbReference type="ChEBI" id="CHEBI:74692"/>
    </reaction>
    <physiologicalReaction direction="left-to-right" evidence="16">
        <dbReference type="Rhea" id="RHEA:47229"/>
    </physiologicalReaction>
</comment>
<comment type="cofactor">
    <cofactor evidence="1">
        <name>FAD</name>
        <dbReference type="ChEBI" id="CHEBI:57692"/>
    </cofactor>
</comment>
<comment type="pathway">
    <text evidence="4">Lipid metabolism; fatty acid beta-oxidation.</text>
</comment>
<dbReference type="Gene3D" id="3.90.1200.10">
    <property type="match status" value="1"/>
</dbReference>
<dbReference type="CTD" id="9823982"/>
<dbReference type="EMBL" id="DS268415">
    <property type="protein sequence ID" value="EFP11002.1"/>
    <property type="molecule type" value="Genomic_DNA"/>
</dbReference>
<organism evidence="22">
    <name type="scientific">Caenorhabditis remanei</name>
    <name type="common">Caenorhabditis vulgaris</name>
    <dbReference type="NCBI Taxonomy" id="31234"/>
    <lineage>
        <taxon>Eukaryota</taxon>
        <taxon>Metazoa</taxon>
        <taxon>Ecdysozoa</taxon>
        <taxon>Nematoda</taxon>
        <taxon>Chromadorea</taxon>
        <taxon>Rhabditida</taxon>
        <taxon>Rhabditina</taxon>
        <taxon>Rhabditomorpha</taxon>
        <taxon>Rhabditoidea</taxon>
        <taxon>Rhabditidae</taxon>
        <taxon>Peloderinae</taxon>
        <taxon>Caenorhabditis</taxon>
    </lineage>
</organism>
<evidence type="ECO:0000256" key="14">
    <source>
        <dbReference type="ARBA" id="ARBA00046026"/>
    </source>
</evidence>
<dbReference type="Gene3D" id="2.40.110.10">
    <property type="entry name" value="Butyryl-CoA Dehydrogenase, subunit A, domain 2"/>
    <property type="match status" value="1"/>
</dbReference>
<evidence type="ECO:0000256" key="12">
    <source>
        <dbReference type="ARBA" id="ARBA00023140"/>
    </source>
</evidence>
<dbReference type="InterPro" id="IPR013786">
    <property type="entry name" value="AcylCoA_DH/ox_N"/>
</dbReference>
<dbReference type="InterPro" id="IPR023198">
    <property type="entry name" value="PGP-like_dom2"/>
</dbReference>
<dbReference type="SFLD" id="SFLDG01129">
    <property type="entry name" value="C1.5:_HAD__Beta-PGM__Phosphata"/>
    <property type="match status" value="1"/>
</dbReference>
<evidence type="ECO:0000256" key="9">
    <source>
        <dbReference type="ARBA" id="ARBA00023002"/>
    </source>
</evidence>
<evidence type="ECO:0000256" key="19">
    <source>
        <dbReference type="ARBA" id="ARBA00048399"/>
    </source>
</evidence>
<dbReference type="GO" id="GO:0033539">
    <property type="term" value="P:fatty acid beta-oxidation using acyl-CoA dehydrogenase"/>
    <property type="evidence" value="ECO:0007669"/>
    <property type="project" value="TreeGrafter"/>
</dbReference>
<gene>
    <name evidence="21" type="ORF">CRE_30813</name>
</gene>
<keyword evidence="10" id="KW-0443">Lipid metabolism</keyword>
<dbReference type="SFLD" id="SFLDS00003">
    <property type="entry name" value="Haloacid_Dehalogenase"/>
    <property type="match status" value="1"/>
</dbReference>
<dbReference type="InterPro" id="IPR011009">
    <property type="entry name" value="Kinase-like_dom_sf"/>
</dbReference>
<dbReference type="InterPro" id="IPR046373">
    <property type="entry name" value="Acyl-CoA_Oxase/DH_mid-dom_sf"/>
</dbReference>
<protein>
    <recommendedName>
        <fullName evidence="13">Acyl-CoA dehydrogenase family member 11</fullName>
    </recommendedName>
</protein>
<evidence type="ECO:0000256" key="18">
    <source>
        <dbReference type="ARBA" id="ARBA00048395"/>
    </source>
</evidence>
<dbReference type="InterPro" id="IPR036250">
    <property type="entry name" value="AcylCo_DH-like_C"/>
</dbReference>
<dbReference type="InterPro" id="IPR009100">
    <property type="entry name" value="AcylCoA_DH/oxidase_NM_dom_sf"/>
</dbReference>
<dbReference type="NCBIfam" id="TIGR01509">
    <property type="entry name" value="HAD-SF-IA-v3"/>
    <property type="match status" value="1"/>
</dbReference>
<dbReference type="GO" id="GO:0005777">
    <property type="term" value="C:peroxisome"/>
    <property type="evidence" value="ECO:0007669"/>
    <property type="project" value="UniProtKB-SubCell"/>
</dbReference>
<comment type="similarity">
    <text evidence="5">Belongs to the acyl-CoA dehydrogenase family.</text>
</comment>
<dbReference type="Pfam" id="PF00441">
    <property type="entry name" value="Acyl-CoA_dh_1"/>
    <property type="match status" value="1"/>
</dbReference>
<dbReference type="Pfam" id="PF02770">
    <property type="entry name" value="Acyl-CoA_dh_M"/>
    <property type="match status" value="1"/>
</dbReference>
<comment type="catalytic activity">
    <reaction evidence="15">
        <text>a 2,3-saturated acyl-CoA + oxidized [electron-transfer flavoprotein] + H(+) = a (2E)-enoyl-CoA + reduced [electron-transfer flavoprotein]</text>
        <dbReference type="Rhea" id="RHEA:44704"/>
        <dbReference type="Rhea" id="RHEA-COMP:10685"/>
        <dbReference type="Rhea" id="RHEA-COMP:10686"/>
        <dbReference type="ChEBI" id="CHEBI:15378"/>
        <dbReference type="ChEBI" id="CHEBI:57692"/>
        <dbReference type="ChEBI" id="CHEBI:58307"/>
        <dbReference type="ChEBI" id="CHEBI:58856"/>
        <dbReference type="ChEBI" id="CHEBI:65111"/>
    </reaction>
    <physiologicalReaction direction="left-to-right" evidence="15">
        <dbReference type="Rhea" id="RHEA:44705"/>
    </physiologicalReaction>
</comment>
<dbReference type="eggNOG" id="KOG1469">
    <property type="taxonomic scope" value="Eukaryota"/>
</dbReference>
<dbReference type="InterPro" id="IPR009075">
    <property type="entry name" value="AcylCo_DH/oxidase_C"/>
</dbReference>